<feature type="transmembrane region" description="Helical" evidence="1">
    <location>
        <begin position="46"/>
        <end position="65"/>
    </location>
</feature>
<dbReference type="RefSeq" id="WP_184164046.1">
    <property type="nucleotide sequence ID" value="NZ_JACHLN010000001.1"/>
</dbReference>
<gene>
    <name evidence="2" type="ORF">HNP52_001287</name>
</gene>
<sequence length="95" mass="10139">MRRALFAVFAVGAIGTATVLGLHPVWFAFAKLGVEERIVDWAFWQQSMPAVAIALLVGATGLMVADRRPRIAMALLLASPVVAFVAAHLILALTL</sequence>
<dbReference type="Proteomes" id="UP000575241">
    <property type="component" value="Unassembled WGS sequence"/>
</dbReference>
<comment type="caution">
    <text evidence="2">The sequence shown here is derived from an EMBL/GenBank/DDBJ whole genome shotgun (WGS) entry which is preliminary data.</text>
</comment>
<reference evidence="2 3" key="1">
    <citation type="submission" date="2020-08" db="EMBL/GenBank/DDBJ databases">
        <title>Functional genomics of gut bacteria from endangered species of beetles.</title>
        <authorList>
            <person name="Carlos-Shanley C."/>
        </authorList>
    </citation>
    <scope>NUCLEOTIDE SEQUENCE [LARGE SCALE GENOMIC DNA]</scope>
    <source>
        <strain evidence="2 3">S00224</strain>
    </source>
</reference>
<evidence type="ECO:0000313" key="3">
    <source>
        <dbReference type="Proteomes" id="UP000575241"/>
    </source>
</evidence>
<proteinExistence type="predicted"/>
<dbReference type="EMBL" id="JACHLN010000001">
    <property type="protein sequence ID" value="MBB4838236.1"/>
    <property type="molecule type" value="Genomic_DNA"/>
</dbReference>
<evidence type="ECO:0000313" key="2">
    <source>
        <dbReference type="EMBL" id="MBB4838236.1"/>
    </source>
</evidence>
<evidence type="ECO:0000256" key="1">
    <source>
        <dbReference type="SAM" id="Phobius"/>
    </source>
</evidence>
<organism evidence="2 3">
    <name type="scientific">Sphingomonas kyeonggiensis</name>
    <dbReference type="NCBI Taxonomy" id="1268553"/>
    <lineage>
        <taxon>Bacteria</taxon>
        <taxon>Pseudomonadati</taxon>
        <taxon>Pseudomonadota</taxon>
        <taxon>Alphaproteobacteria</taxon>
        <taxon>Sphingomonadales</taxon>
        <taxon>Sphingomonadaceae</taxon>
        <taxon>Sphingomonas</taxon>
    </lineage>
</organism>
<feature type="transmembrane region" description="Helical" evidence="1">
    <location>
        <begin position="72"/>
        <end position="93"/>
    </location>
</feature>
<accession>A0A7W7K018</accession>
<name>A0A7W7K018_9SPHN</name>
<keyword evidence="1" id="KW-0472">Membrane</keyword>
<protein>
    <submittedName>
        <fullName evidence="2">Uncharacterized protein</fullName>
    </submittedName>
</protein>
<keyword evidence="1" id="KW-1133">Transmembrane helix</keyword>
<dbReference type="AlphaFoldDB" id="A0A7W7K018"/>
<keyword evidence="1" id="KW-0812">Transmembrane</keyword>
<keyword evidence="3" id="KW-1185">Reference proteome</keyword>